<dbReference type="PANTHER" id="PTHR39757:SF3">
    <property type="entry name" value="LYCOPENE EPSILON CYCLASE, CHLOROPLASTIC"/>
    <property type="match status" value="1"/>
</dbReference>
<keyword evidence="2" id="KW-1185">Reference proteome</keyword>
<gene>
    <name evidence="1" type="ORF">Bca52824_001112</name>
</gene>
<dbReference type="Proteomes" id="UP000886595">
    <property type="component" value="Unassembled WGS sequence"/>
</dbReference>
<evidence type="ECO:0000313" key="2">
    <source>
        <dbReference type="Proteomes" id="UP000886595"/>
    </source>
</evidence>
<dbReference type="PANTHER" id="PTHR39757">
    <property type="match status" value="1"/>
</dbReference>
<comment type="caution">
    <text evidence="1">The sequence shown here is derived from an EMBL/GenBank/DDBJ whole genome shotgun (WGS) entry which is preliminary data.</text>
</comment>
<organism evidence="1 2">
    <name type="scientific">Brassica carinata</name>
    <name type="common">Ethiopian mustard</name>
    <name type="synonym">Abyssinian cabbage</name>
    <dbReference type="NCBI Taxonomy" id="52824"/>
    <lineage>
        <taxon>Eukaryota</taxon>
        <taxon>Viridiplantae</taxon>
        <taxon>Streptophyta</taxon>
        <taxon>Embryophyta</taxon>
        <taxon>Tracheophyta</taxon>
        <taxon>Spermatophyta</taxon>
        <taxon>Magnoliopsida</taxon>
        <taxon>eudicotyledons</taxon>
        <taxon>Gunneridae</taxon>
        <taxon>Pentapetalae</taxon>
        <taxon>rosids</taxon>
        <taxon>malvids</taxon>
        <taxon>Brassicales</taxon>
        <taxon>Brassicaceae</taxon>
        <taxon>Brassiceae</taxon>
        <taxon>Brassica</taxon>
    </lineage>
</organism>
<dbReference type="AlphaFoldDB" id="A0A8X8BCS5"/>
<dbReference type="EMBL" id="JAAMPC010000001">
    <property type="protein sequence ID" value="KAG2329932.1"/>
    <property type="molecule type" value="Genomic_DNA"/>
</dbReference>
<reference evidence="1 2" key="1">
    <citation type="submission" date="2020-02" db="EMBL/GenBank/DDBJ databases">
        <authorList>
            <person name="Ma Q."/>
            <person name="Huang Y."/>
            <person name="Song X."/>
            <person name="Pei D."/>
        </authorList>
    </citation>
    <scope>NUCLEOTIDE SEQUENCE [LARGE SCALE GENOMIC DNA]</scope>
    <source>
        <strain evidence="1">Sxm20200214</strain>
        <tissue evidence="1">Leaf</tissue>
    </source>
</reference>
<evidence type="ECO:0000313" key="1">
    <source>
        <dbReference type="EMBL" id="KAG2329932.1"/>
    </source>
</evidence>
<sequence>MQAHTTMPVQMVFTDSRDYMNQKVRSLVAEYSMTNEICLASKDVMSSDLLKKKLMLRLDTLGKSNKEHIVNLISINYRNGPISHSVVLLPHTEQRNLSFGVAASMVQTATGSYSVVSSLFEAPKYAYRIY</sequence>
<name>A0A8X8BCS5_BRACI</name>
<proteinExistence type="predicted"/>
<dbReference type="Pfam" id="PF05834">
    <property type="entry name" value="Lycopene_cycl"/>
    <property type="match status" value="1"/>
</dbReference>
<accession>A0A8X8BCS5</accession>
<protein>
    <submittedName>
        <fullName evidence="1">Uncharacterized protein</fullName>
    </submittedName>
</protein>